<keyword evidence="2" id="KW-1185">Reference proteome</keyword>
<evidence type="ECO:0000313" key="2">
    <source>
        <dbReference type="Proteomes" id="UP000471031"/>
    </source>
</evidence>
<organism evidence="1 2">
    <name type="scientific">Heliomicrobium gestii</name>
    <name type="common">Heliobacterium gestii</name>
    <dbReference type="NCBI Taxonomy" id="2699"/>
    <lineage>
        <taxon>Bacteria</taxon>
        <taxon>Bacillati</taxon>
        <taxon>Bacillota</taxon>
        <taxon>Clostridia</taxon>
        <taxon>Eubacteriales</taxon>
        <taxon>Heliobacteriaceae</taxon>
        <taxon>Heliomicrobium</taxon>
    </lineage>
</organism>
<gene>
    <name evidence="1" type="ORF">GTO89_14835</name>
</gene>
<accession>A0A845LDP2</accession>
<dbReference type="RefSeq" id="WP_161262872.1">
    <property type="nucleotide sequence ID" value="NZ_JAFBDC010000014.1"/>
</dbReference>
<proteinExistence type="predicted"/>
<dbReference type="OrthoDB" id="2641038at2"/>
<comment type="caution">
    <text evidence="1">The sequence shown here is derived from an EMBL/GenBank/DDBJ whole genome shotgun (WGS) entry which is preliminary data.</text>
</comment>
<evidence type="ECO:0000313" key="1">
    <source>
        <dbReference type="EMBL" id="MZP44308.1"/>
    </source>
</evidence>
<dbReference type="Pfam" id="PF05954">
    <property type="entry name" value="Phage_GPD"/>
    <property type="match status" value="1"/>
</dbReference>
<dbReference type="Proteomes" id="UP000471031">
    <property type="component" value="Unassembled WGS sequence"/>
</dbReference>
<dbReference type="SUPFAM" id="SSF69279">
    <property type="entry name" value="Phage tail proteins"/>
    <property type="match status" value="1"/>
</dbReference>
<dbReference type="AlphaFoldDB" id="A0A845LDP2"/>
<reference evidence="1 2" key="1">
    <citation type="submission" date="2020-01" db="EMBL/GenBank/DDBJ databases">
        <title>Whole genome sequence of Heliobacterium gestii DSM 11169.</title>
        <authorList>
            <person name="Kyndt J.A."/>
            <person name="Meyer T.E."/>
        </authorList>
    </citation>
    <scope>NUCLEOTIDE SEQUENCE [LARGE SCALE GENOMIC DNA]</scope>
    <source>
        <strain evidence="1 2">DSM 11169</strain>
    </source>
</reference>
<protein>
    <recommendedName>
        <fullName evidence="3">Phage late control D family protein</fullName>
    </recommendedName>
</protein>
<name>A0A845LDP2_HELGE</name>
<dbReference type="EMBL" id="WXEX01000014">
    <property type="protein sequence ID" value="MZP44308.1"/>
    <property type="molecule type" value="Genomic_DNA"/>
</dbReference>
<sequence>MDDLALDQTTYEFSALEGKYSQFMAPAFKILVKGVNLQEKGMAISQIFVDTSMDSKADSVSFDIVNAFKEETGGFQWVDEHFALGNTVEVHLGYVDKLRKVFYGLLTKVEFSYTVDDIPRLTVVAMDHSFLMMKGAKTNCWQDKKHSEVAKLIGAKYLSEFQIDDTSQQIPFIVQSNLEDFRFLAWMAGENDYDFFVKGRTLYFQKRFKNTTPVMTLALGRGLHSLTMEANLSSQVSKVIVRGWCEQTHTIEEGTAEEIQKLGSGKTSMDMIKLLGDYTTEYVQANVASKDEATKKAGAILNRRAMQLLTGEGETVGLPELQAGRYIKFEGLGNAFTNPFYLHSVSHSLNESGFVTQFGVRGNVL</sequence>
<evidence type="ECO:0008006" key="3">
    <source>
        <dbReference type="Google" id="ProtNLM"/>
    </source>
</evidence>